<dbReference type="InterPro" id="IPR045851">
    <property type="entry name" value="AMP-bd_C_sf"/>
</dbReference>
<reference evidence="5" key="1">
    <citation type="submission" date="2020-05" db="EMBL/GenBank/DDBJ databases">
        <authorList>
            <person name="Chiriac C."/>
            <person name="Salcher M."/>
            <person name="Ghai R."/>
            <person name="Kavagutti S V."/>
        </authorList>
    </citation>
    <scope>NUCLEOTIDE SEQUENCE</scope>
</reference>
<comment type="similarity">
    <text evidence="1">Belongs to the ATP-dependent AMP-binding enzyme family.</text>
</comment>
<evidence type="ECO:0000313" key="9">
    <source>
        <dbReference type="EMBL" id="CAB4948430.1"/>
    </source>
</evidence>
<sequence length="494" mass="52099">MRTVPSSIARVLDIALADHPEREALVTRSRRFTYAELDAAADRAANALRSIGVRPGDRVAASLPNDADVVVAFHGAMRLGAVWLGINRGLAAPEKRFQLEDSGATLLLSDDDLPDLGTRQVRLDEWRSAVAAALAAPIGVAVDPFAPAGIAYTSGTTGRPKGAVHSQHGLLAPGAVLVESRGYDAALRKGDCFPFTILNMAVLTTLLVAQAGGCSIVMDRTDAEGVADWIRDERVTTFNGAPALLHSLASMASVTAADLVSLTEVWTGGADCPEAIREAFAAKFGLPVLATYGLTEAPTVVAIDPVSGPHVQGASGRPLPHLRVQIVDAAGRSLPAGDSGEICVSAAAGDNRYRPMLGYWQRPAATGEVLIDEVFHTGDIGFLDDAGNLHVRDRKSLVIIRGGANVYPAEVERVLQEVPGVIAGAVFGLPDERLGERVVAVLECDGGTIDLDTVRSHCAENLAKYKIPERFTVVPSLPRNAMGKIMRTELLGLL</sequence>
<protein>
    <submittedName>
        <fullName evidence="5">Unannotated protein</fullName>
    </submittedName>
</protein>
<dbReference type="EMBL" id="CAFBIY010000046">
    <property type="protein sequence ID" value="CAB4850057.1"/>
    <property type="molecule type" value="Genomic_DNA"/>
</dbReference>
<evidence type="ECO:0000256" key="2">
    <source>
        <dbReference type="ARBA" id="ARBA00022598"/>
    </source>
</evidence>
<dbReference type="EMBL" id="CAFAAV010000068">
    <property type="protein sequence ID" value="CAB4816293.1"/>
    <property type="molecule type" value="Genomic_DNA"/>
</dbReference>
<dbReference type="PANTHER" id="PTHR43201">
    <property type="entry name" value="ACYL-COA SYNTHETASE"/>
    <property type="match status" value="1"/>
</dbReference>
<proteinExistence type="inferred from homology"/>
<keyword evidence="2" id="KW-0436">Ligase</keyword>
<dbReference type="GO" id="GO:0006631">
    <property type="term" value="P:fatty acid metabolic process"/>
    <property type="evidence" value="ECO:0007669"/>
    <property type="project" value="TreeGrafter"/>
</dbReference>
<dbReference type="SUPFAM" id="SSF56801">
    <property type="entry name" value="Acetyl-CoA synthetase-like"/>
    <property type="match status" value="1"/>
</dbReference>
<dbReference type="InterPro" id="IPR020845">
    <property type="entry name" value="AMP-binding_CS"/>
</dbReference>
<evidence type="ECO:0000259" key="3">
    <source>
        <dbReference type="Pfam" id="PF00501"/>
    </source>
</evidence>
<dbReference type="Gene3D" id="3.40.50.12780">
    <property type="entry name" value="N-terminal domain of ligase-like"/>
    <property type="match status" value="1"/>
</dbReference>
<evidence type="ECO:0000313" key="5">
    <source>
        <dbReference type="EMBL" id="CAB4365025.1"/>
    </source>
</evidence>
<dbReference type="Pfam" id="PF00501">
    <property type="entry name" value="AMP-binding"/>
    <property type="match status" value="1"/>
</dbReference>
<organism evidence="5">
    <name type="scientific">freshwater metagenome</name>
    <dbReference type="NCBI Taxonomy" id="449393"/>
    <lineage>
        <taxon>unclassified sequences</taxon>
        <taxon>metagenomes</taxon>
        <taxon>ecological metagenomes</taxon>
    </lineage>
</organism>
<dbReference type="InterPro" id="IPR025110">
    <property type="entry name" value="AMP-bd_C"/>
</dbReference>
<dbReference type="InterPro" id="IPR000873">
    <property type="entry name" value="AMP-dep_synth/lig_dom"/>
</dbReference>
<dbReference type="GO" id="GO:0031956">
    <property type="term" value="F:medium-chain fatty acid-CoA ligase activity"/>
    <property type="evidence" value="ECO:0007669"/>
    <property type="project" value="TreeGrafter"/>
</dbReference>
<evidence type="ECO:0000256" key="1">
    <source>
        <dbReference type="ARBA" id="ARBA00006432"/>
    </source>
</evidence>
<name>A0A6J6AAW6_9ZZZZ</name>
<dbReference type="EMBL" id="CAESGF010000022">
    <property type="protein sequence ID" value="CAB4365025.1"/>
    <property type="molecule type" value="Genomic_DNA"/>
</dbReference>
<dbReference type="EMBL" id="CAFBMT010000019">
    <property type="protein sequence ID" value="CAB4948430.1"/>
    <property type="molecule type" value="Genomic_DNA"/>
</dbReference>
<gene>
    <name evidence="6" type="ORF">UFOPK2656_02687</name>
    <name evidence="7" type="ORF">UFOPK3099_01095</name>
    <name evidence="8" type="ORF">UFOPK3267_01064</name>
    <name evidence="9" type="ORF">UFOPK3651_02681</name>
    <name evidence="5" type="ORF">UFOPK4189_02784</name>
</gene>
<evidence type="ECO:0000313" key="6">
    <source>
        <dbReference type="EMBL" id="CAB4738019.1"/>
    </source>
</evidence>
<evidence type="ECO:0000313" key="8">
    <source>
        <dbReference type="EMBL" id="CAB4850057.1"/>
    </source>
</evidence>
<evidence type="ECO:0000259" key="4">
    <source>
        <dbReference type="Pfam" id="PF13193"/>
    </source>
</evidence>
<feature type="domain" description="AMP-dependent synthetase/ligase" evidence="3">
    <location>
        <begin position="16"/>
        <end position="347"/>
    </location>
</feature>
<feature type="domain" description="AMP-binding enzyme C-terminal" evidence="4">
    <location>
        <begin position="410"/>
        <end position="484"/>
    </location>
</feature>
<accession>A0A6J6AAW6</accession>
<dbReference type="Gene3D" id="3.30.300.30">
    <property type="match status" value="1"/>
</dbReference>
<evidence type="ECO:0000313" key="7">
    <source>
        <dbReference type="EMBL" id="CAB4816293.1"/>
    </source>
</evidence>
<dbReference type="AlphaFoldDB" id="A0A6J6AAW6"/>
<dbReference type="PANTHER" id="PTHR43201:SF5">
    <property type="entry name" value="MEDIUM-CHAIN ACYL-COA LIGASE ACSF2, MITOCHONDRIAL"/>
    <property type="match status" value="1"/>
</dbReference>
<dbReference type="EMBL" id="CAEZYF010000021">
    <property type="protein sequence ID" value="CAB4738019.1"/>
    <property type="molecule type" value="Genomic_DNA"/>
</dbReference>
<dbReference type="InterPro" id="IPR042099">
    <property type="entry name" value="ANL_N_sf"/>
</dbReference>
<dbReference type="PROSITE" id="PS00455">
    <property type="entry name" value="AMP_BINDING"/>
    <property type="match status" value="1"/>
</dbReference>
<dbReference type="Pfam" id="PF13193">
    <property type="entry name" value="AMP-binding_C"/>
    <property type="match status" value="1"/>
</dbReference>